<accession>A0A8S5MRF9</accession>
<dbReference type="EMBL" id="BK014968">
    <property type="protein sequence ID" value="DAD84894.1"/>
    <property type="molecule type" value="Genomic_DNA"/>
</dbReference>
<reference evidence="1" key="1">
    <citation type="journal article" date="2021" name="Proc. Natl. Acad. Sci. U.S.A.">
        <title>A Catalog of Tens of Thousands of Viruses from Human Metagenomes Reveals Hidden Associations with Chronic Diseases.</title>
        <authorList>
            <person name="Tisza M.J."/>
            <person name="Buck C.B."/>
        </authorList>
    </citation>
    <scope>NUCLEOTIDE SEQUENCE</scope>
    <source>
        <strain evidence="1">CtfrL10</strain>
    </source>
</reference>
<name>A0A8S5MRF9_9CAUD</name>
<proteinExistence type="predicted"/>
<sequence length="31" mass="3584">MYRGYIGLDFGGWMVSKRRYPAPSICLVLMC</sequence>
<protein>
    <submittedName>
        <fullName evidence="1">Uncharacterized protein</fullName>
    </submittedName>
</protein>
<organism evidence="1">
    <name type="scientific">Myoviridae sp. ctfrL10</name>
    <dbReference type="NCBI Taxonomy" id="2826678"/>
    <lineage>
        <taxon>Viruses</taxon>
        <taxon>Duplodnaviria</taxon>
        <taxon>Heunggongvirae</taxon>
        <taxon>Uroviricota</taxon>
        <taxon>Caudoviricetes</taxon>
    </lineage>
</organism>
<evidence type="ECO:0000313" key="1">
    <source>
        <dbReference type="EMBL" id="DAD84894.1"/>
    </source>
</evidence>